<evidence type="ECO:0000256" key="1">
    <source>
        <dbReference type="ARBA" id="ARBA00022679"/>
    </source>
</evidence>
<dbReference type="GO" id="GO:0005524">
    <property type="term" value="F:ATP binding"/>
    <property type="evidence" value="ECO:0007669"/>
    <property type="project" value="UniProtKB-UniRule"/>
</dbReference>
<dbReference type="GO" id="GO:0004674">
    <property type="term" value="F:protein serine/threonine kinase activity"/>
    <property type="evidence" value="ECO:0007669"/>
    <property type="project" value="UniProtKB-EC"/>
</dbReference>
<keyword evidence="2 5" id="KW-0547">Nucleotide-binding</keyword>
<keyword evidence="8" id="KW-1185">Reference proteome</keyword>
<dbReference type="Gene3D" id="1.10.510.10">
    <property type="entry name" value="Transferase(Phosphotransferase) domain 1"/>
    <property type="match status" value="1"/>
</dbReference>
<dbReference type="PROSITE" id="PS50011">
    <property type="entry name" value="PROTEIN_KINASE_DOM"/>
    <property type="match status" value="1"/>
</dbReference>
<dbReference type="RefSeq" id="WP_170032185.1">
    <property type="nucleotide sequence ID" value="NZ_JABDTL010000001.1"/>
</dbReference>
<dbReference type="SMART" id="SM00219">
    <property type="entry name" value="TyrKc"/>
    <property type="match status" value="1"/>
</dbReference>
<evidence type="ECO:0000256" key="5">
    <source>
        <dbReference type="PROSITE-ProRule" id="PRU10141"/>
    </source>
</evidence>
<feature type="binding site" evidence="5">
    <location>
        <position position="140"/>
    </location>
    <ligand>
        <name>ATP</name>
        <dbReference type="ChEBI" id="CHEBI:30616"/>
    </ligand>
</feature>
<keyword evidence="1 7" id="KW-0808">Transferase</keyword>
<proteinExistence type="predicted"/>
<dbReference type="PANTHER" id="PTHR43289">
    <property type="entry name" value="MITOGEN-ACTIVATED PROTEIN KINASE KINASE KINASE 20-RELATED"/>
    <property type="match status" value="1"/>
</dbReference>
<dbReference type="Pfam" id="PF00069">
    <property type="entry name" value="Pkinase"/>
    <property type="match status" value="1"/>
</dbReference>
<dbReference type="SUPFAM" id="SSF56112">
    <property type="entry name" value="Protein kinase-like (PK-like)"/>
    <property type="match status" value="1"/>
</dbReference>
<reference evidence="7 8" key="1">
    <citation type="submission" date="2020-08" db="EMBL/GenBank/DDBJ databases">
        <title>Genomic Encyclopedia of Type Strains, Phase IV (KMG-IV): sequencing the most valuable type-strain genomes for metagenomic binning, comparative biology and taxonomic classification.</title>
        <authorList>
            <person name="Goeker M."/>
        </authorList>
    </citation>
    <scope>NUCLEOTIDE SEQUENCE [LARGE SCALE GENOMIC DNA]</scope>
    <source>
        <strain evidence="7 8">DSM 29007</strain>
    </source>
</reference>
<accession>A0A841H2I9</accession>
<dbReference type="EC" id="2.7.11.1" evidence="7"/>
<dbReference type="PANTHER" id="PTHR43289:SF6">
    <property type="entry name" value="SERINE_THREONINE-PROTEIN KINASE NEKL-3"/>
    <property type="match status" value="1"/>
</dbReference>
<dbReference type="CDD" id="cd14014">
    <property type="entry name" value="STKc_PknB_like"/>
    <property type="match status" value="1"/>
</dbReference>
<feature type="domain" description="Protein kinase" evidence="6">
    <location>
        <begin position="111"/>
        <end position="364"/>
    </location>
</feature>
<dbReference type="PROSITE" id="PS00107">
    <property type="entry name" value="PROTEIN_KINASE_ATP"/>
    <property type="match status" value="1"/>
</dbReference>
<dbReference type="Proteomes" id="UP000582837">
    <property type="component" value="Unassembled WGS sequence"/>
</dbReference>
<dbReference type="InterPro" id="IPR008266">
    <property type="entry name" value="Tyr_kinase_AS"/>
</dbReference>
<dbReference type="GO" id="GO:0004713">
    <property type="term" value="F:protein tyrosine kinase activity"/>
    <property type="evidence" value="ECO:0007669"/>
    <property type="project" value="InterPro"/>
</dbReference>
<keyword evidence="3 7" id="KW-0418">Kinase</keyword>
<gene>
    <name evidence="7" type="ORF">HNQ61_003850</name>
</gene>
<sequence>MNATSLPGVPLPDDIVSSIEALKQGLVDFATDGEHPVSPDEYSRLRKIIIGLTSREHVPEFLIACRTRPEFWAFIRTKFAHYAERRLYLAQAFNPLLDELEGATHLPGLHYEQGEIIGQGGFGVVYRYHHRLLGMDFAVKVFAPAFSEGGEGHLERFFREARILFALEHPNIVRVHDVGLLGRRPYIRMEMVQGRSLEQVIKQHGRIAPRHALRVVVEIAEALHHAHTVARVVHRDLRPSNVLVSKEPRRRVRLIDFGLGVFIEEEIVSRITREGERAVGGHFTAPELTANPRLLDPRSDIYSLGALWYTLLTGRPPAGINPGVALAAVDGISEVYADTLLQCLADVEHRTRSAEALVEQLRAL</sequence>
<protein>
    <submittedName>
        <fullName evidence="7">Serine/threonine-protein kinase</fullName>
        <ecNumber evidence="7">2.7.11.1</ecNumber>
    </submittedName>
</protein>
<comment type="caution">
    <text evidence="7">The sequence shown here is derived from an EMBL/GenBank/DDBJ whole genome shotgun (WGS) entry which is preliminary data.</text>
</comment>
<dbReference type="InterPro" id="IPR020635">
    <property type="entry name" value="Tyr_kinase_cat_dom"/>
</dbReference>
<organism evidence="7 8">
    <name type="scientific">Longimicrobium terrae</name>
    <dbReference type="NCBI Taxonomy" id="1639882"/>
    <lineage>
        <taxon>Bacteria</taxon>
        <taxon>Pseudomonadati</taxon>
        <taxon>Gemmatimonadota</taxon>
        <taxon>Longimicrobiia</taxon>
        <taxon>Longimicrobiales</taxon>
        <taxon>Longimicrobiaceae</taxon>
        <taxon>Longimicrobium</taxon>
    </lineage>
</organism>
<evidence type="ECO:0000259" key="6">
    <source>
        <dbReference type="PROSITE" id="PS50011"/>
    </source>
</evidence>
<dbReference type="InterPro" id="IPR000719">
    <property type="entry name" value="Prot_kinase_dom"/>
</dbReference>
<evidence type="ECO:0000256" key="2">
    <source>
        <dbReference type="ARBA" id="ARBA00022741"/>
    </source>
</evidence>
<evidence type="ECO:0000256" key="4">
    <source>
        <dbReference type="ARBA" id="ARBA00022840"/>
    </source>
</evidence>
<evidence type="ECO:0000313" key="8">
    <source>
        <dbReference type="Proteomes" id="UP000582837"/>
    </source>
</evidence>
<dbReference type="PROSITE" id="PS00109">
    <property type="entry name" value="PROTEIN_KINASE_TYR"/>
    <property type="match status" value="1"/>
</dbReference>
<name>A0A841H2I9_9BACT</name>
<dbReference type="InterPro" id="IPR011009">
    <property type="entry name" value="Kinase-like_dom_sf"/>
</dbReference>
<evidence type="ECO:0000313" key="7">
    <source>
        <dbReference type="EMBL" id="MBB6072188.1"/>
    </source>
</evidence>
<dbReference type="AlphaFoldDB" id="A0A841H2I9"/>
<dbReference type="EMBL" id="JACHIA010000013">
    <property type="protein sequence ID" value="MBB6072188.1"/>
    <property type="molecule type" value="Genomic_DNA"/>
</dbReference>
<keyword evidence="4 5" id="KW-0067">ATP-binding</keyword>
<evidence type="ECO:0000256" key="3">
    <source>
        <dbReference type="ARBA" id="ARBA00022777"/>
    </source>
</evidence>
<dbReference type="InterPro" id="IPR017441">
    <property type="entry name" value="Protein_kinase_ATP_BS"/>
</dbReference>